<feature type="binding site" evidence="18">
    <location>
        <position position="258"/>
    </location>
    <ligand>
        <name>substrate</name>
    </ligand>
</feature>
<dbReference type="PROSITE" id="PS01244">
    <property type="entry name" value="ACONITASE_2"/>
    <property type="match status" value="1"/>
</dbReference>
<feature type="binding site" evidence="18">
    <location>
        <position position="555"/>
    </location>
    <ligand>
        <name>substrate</name>
    </ligand>
</feature>
<keyword evidence="8 17" id="KW-0004">4Fe-4S</keyword>
<organism evidence="22 23">
    <name type="scientific">Flexistipes sinusarabici (strain ATCC 49648 / DSM 4947 / MAS 10)</name>
    <dbReference type="NCBI Taxonomy" id="717231"/>
    <lineage>
        <taxon>Bacteria</taxon>
        <taxon>Pseudomonadati</taxon>
        <taxon>Deferribacterota</taxon>
        <taxon>Deferribacteres</taxon>
        <taxon>Deferribacterales</taxon>
        <taxon>Flexistipitaceae</taxon>
        <taxon>Flexistipes</taxon>
    </lineage>
</organism>
<dbReference type="NCBIfam" id="NF006690">
    <property type="entry name" value="PRK09238.1"/>
    <property type="match status" value="1"/>
</dbReference>
<dbReference type="InterPro" id="IPR001030">
    <property type="entry name" value="Acoase/IPM_deHydtase_lsu_aba"/>
</dbReference>
<dbReference type="PANTHER" id="PTHR43160">
    <property type="entry name" value="ACONITATE HYDRATASE B"/>
    <property type="match status" value="1"/>
</dbReference>
<dbReference type="AlphaFoldDB" id="F8E408"/>
<dbReference type="EC" id="4.2.1.3" evidence="5 16"/>
<dbReference type="UniPathway" id="UPA00946"/>
<keyword evidence="14 16" id="KW-0456">Lyase</keyword>
<comment type="catalytic activity">
    <reaction evidence="15 16">
        <text>citrate = D-threo-isocitrate</text>
        <dbReference type="Rhea" id="RHEA:10336"/>
        <dbReference type="ChEBI" id="CHEBI:15562"/>
        <dbReference type="ChEBI" id="CHEBI:16947"/>
        <dbReference type="EC" id="4.2.1.3"/>
    </reaction>
</comment>
<dbReference type="CDD" id="cd01576">
    <property type="entry name" value="AcnB_Swivel"/>
    <property type="match status" value="1"/>
</dbReference>
<evidence type="ECO:0000256" key="11">
    <source>
        <dbReference type="ARBA" id="ARBA00022884"/>
    </source>
</evidence>
<reference evidence="23" key="2">
    <citation type="submission" date="2011-06" db="EMBL/GenBank/DDBJ databases">
        <title>The complete genome of Flexistipes sinusarabici DSM 4947.</title>
        <authorList>
            <person name="Lucas S."/>
            <person name="Han J."/>
            <person name="Lapidus A."/>
            <person name="Bruce D."/>
            <person name="Goodwin L."/>
            <person name="Pitluck S."/>
            <person name="Peters L."/>
            <person name="Kyrpides N."/>
            <person name="Mavromatis K."/>
            <person name="Ivanova N."/>
            <person name="Mikhailova N."/>
            <person name="Chertkov O."/>
            <person name="Detter J.C."/>
            <person name="Tapia R."/>
            <person name="Han C."/>
            <person name="Land M."/>
            <person name="Hauser L."/>
            <person name="Markowitz V."/>
            <person name="Cheng J.-F."/>
            <person name="Hugenholtz P."/>
            <person name="Woyke T."/>
            <person name="Wu D."/>
            <person name="Spring S."/>
            <person name="Schroeder M."/>
            <person name="Brambilla E."/>
            <person name="Klenk H.-P."/>
            <person name="Eisen J.A."/>
        </authorList>
    </citation>
    <scope>NUCLEOTIDE SEQUENCE [LARGE SCALE GENOMIC DNA]</scope>
    <source>
        <strain evidence="23">DSM 4947 / MAS 10</strain>
    </source>
</reference>
<evidence type="ECO:0000256" key="16">
    <source>
        <dbReference type="PIRNR" id="PIRNR036687"/>
    </source>
</evidence>
<dbReference type="SUPFAM" id="SSF74778">
    <property type="entry name" value="Aconitase B, N-terminal domain"/>
    <property type="match status" value="1"/>
</dbReference>
<protein>
    <recommendedName>
        <fullName evidence="7 16">Aconitate hydratase B</fullName>
        <ecNumber evidence="5 16">4.2.1.3</ecNumber>
        <ecNumber evidence="6 16">4.2.1.99</ecNumber>
    </recommendedName>
    <alternativeName>
        <fullName evidence="16">2-methylisocitrate dehydratase</fullName>
    </alternativeName>
</protein>
<evidence type="ECO:0000256" key="18">
    <source>
        <dbReference type="PIRSR" id="PIRSR036687-2"/>
    </source>
</evidence>
<sequence>MLNTRPTNCGYPVSLLSYTNEVHQTNQLLFVLIKGIFHIEIIKICFKIYFDNESKKLYTEYKNEGLVMLKEYEDHVQEREKLGIPPLPLSPELTKEVCEKLENPANQKEQDYLLYLLKERVAPGVDPASKVKAEWLNKVATGEVKSPAVSAEDAVDILGTMLGGYNVQYLVELLKDDQLGKKAAEALKTTILVYDAFDDVLKLSKSNSNAKEVITSWAEGEWFTSKPDFPKEMKLKVYKVEGEINTDDFSPAKHAWSRPDIPMHALAMGESRFPEGNETIKKFREEGYKVAFVGDVVGTGSSRKSACNSVMWHIGEDIPNVPNKRNAGVVIGGLIAPIFFNTTEDSGGLPVMCDVTGMNTGDVIILDFEKGEVRKDDGTVLTNFELKPKTLRDEYKAGGRLNLIIGRSLTNKARSALGMDESDLFIKPDNPKPKPGQAYSLAQKIVGKACGEAGVLPGTSCEPKMTTVGSQDTTGPMTADELKELACLKFQTDLFMQSFCHTAAYPKSADVKMHKSLPDFITEREGVALKPGDGVIHSWLNRLLLPDTVGTGGDSHTRFPIGISFPAGSGLVAFAGALGFMPLDMPESVLVKFKGELNPGITLRDVVNAIPYFAIQEGLLTVEKAGKKNIFNGRIVEMEGLPDLTVEQAFELTDASAERSAAGATIKLSEESVAEFLKSNIALMKKMIEDGYQYADTLKKRIEDCEKWLEKPALLERDKDAEYAAVLEIDLNDIKEPILACPNDPDDVKLLSDVAGTNIDEVFVGSCMTNIGHFRAAGKIWEGEKYPQTRIWVTPPTKMDEAKLKEEGYYSIYSQIGARVEIPGCSLCMGNQARVRPETNVLSTSTRNFDNRIGDGAQVYLGSAELTAITGLLGKLPSVDDYMDIINKKVTPNKEEIYKYLEFDKMGKVKLTYS</sequence>
<dbReference type="GO" id="GO:0003723">
    <property type="term" value="F:RNA binding"/>
    <property type="evidence" value="ECO:0007669"/>
    <property type="project" value="UniProtKB-KW"/>
</dbReference>
<feature type="binding site" evidence="18">
    <location>
        <position position="852"/>
    </location>
    <ligand>
        <name>substrate</name>
    </ligand>
</feature>
<dbReference type="FunFam" id="3.30.499.10:FF:000001">
    <property type="entry name" value="Aconitate hydratase B"/>
    <property type="match status" value="1"/>
</dbReference>
<evidence type="ECO:0000256" key="8">
    <source>
        <dbReference type="ARBA" id="ARBA00022485"/>
    </source>
</evidence>
<dbReference type="InterPro" id="IPR015932">
    <property type="entry name" value="Aconitase_dom2"/>
</dbReference>
<dbReference type="InterPro" id="IPR050926">
    <property type="entry name" value="Aconitase/IPM_isomerase"/>
</dbReference>
<dbReference type="InterPro" id="IPR036008">
    <property type="entry name" value="Aconitase_4Fe-4S_dom"/>
</dbReference>
<evidence type="ECO:0000256" key="10">
    <source>
        <dbReference type="ARBA" id="ARBA00022723"/>
    </source>
</evidence>
<dbReference type="eggNOG" id="COG1049">
    <property type="taxonomic scope" value="Bacteria"/>
</dbReference>
<comment type="similarity">
    <text evidence="4 16">Belongs to the aconitase/IPM isomerase family.</text>
</comment>
<dbReference type="Gene3D" id="3.30.499.10">
    <property type="entry name" value="Aconitase, domain 3"/>
    <property type="match status" value="2"/>
</dbReference>
<keyword evidence="13 17" id="KW-0411">Iron-sulfur</keyword>
<dbReference type="HOGENOM" id="CLU_016536_0_0_0"/>
<evidence type="ECO:0000313" key="22">
    <source>
        <dbReference type="EMBL" id="AEI14361.1"/>
    </source>
</evidence>
<dbReference type="InterPro" id="IPR015931">
    <property type="entry name" value="Acnase/IPM_dHydase_lsu_aba_1/3"/>
</dbReference>
<dbReference type="KEGG" id="fsi:Flexsi_0686"/>
<feature type="domain" description="Aconitase/3-isopropylmalate dehydratase large subunit alpha/beta/alpha" evidence="19">
    <location>
        <begin position="508"/>
        <end position="872"/>
    </location>
</feature>
<feature type="domain" description="Aconitase B swivel" evidence="20">
    <location>
        <begin position="236"/>
        <end position="433"/>
    </location>
</feature>
<feature type="binding site" evidence="17">
    <location>
        <position position="828"/>
    </location>
    <ligand>
        <name>[4Fe-4S] cluster</name>
        <dbReference type="ChEBI" id="CHEBI:49883"/>
    </ligand>
</feature>
<evidence type="ECO:0000256" key="12">
    <source>
        <dbReference type="ARBA" id="ARBA00023004"/>
    </source>
</evidence>
<dbReference type="InterPro" id="IPR015933">
    <property type="entry name" value="Aconitase_B_HEAT-like_dom"/>
</dbReference>
<comment type="catalytic activity">
    <reaction evidence="1 16">
        <text>(2S,3R)-3-hydroxybutane-1,2,3-tricarboxylate = 2-methyl-cis-aconitate + H2O</text>
        <dbReference type="Rhea" id="RHEA:17941"/>
        <dbReference type="ChEBI" id="CHEBI:15377"/>
        <dbReference type="ChEBI" id="CHEBI:57429"/>
        <dbReference type="ChEBI" id="CHEBI:57872"/>
        <dbReference type="EC" id="4.2.1.99"/>
    </reaction>
</comment>
<dbReference type="GO" id="GO:0005829">
    <property type="term" value="C:cytosol"/>
    <property type="evidence" value="ECO:0007669"/>
    <property type="project" value="InterPro"/>
</dbReference>
<comment type="pathway">
    <text evidence="3">Organic acid metabolism; propanoate degradation.</text>
</comment>
<feature type="binding site" evidence="17">
    <location>
        <position position="767"/>
    </location>
    <ligand>
        <name>[4Fe-4S] cluster</name>
        <dbReference type="ChEBI" id="CHEBI:49883"/>
    </ligand>
</feature>
<dbReference type="SUPFAM" id="SSF52016">
    <property type="entry name" value="LeuD/IlvD-like"/>
    <property type="match status" value="1"/>
</dbReference>
<dbReference type="CDD" id="cd01581">
    <property type="entry name" value="AcnB"/>
    <property type="match status" value="1"/>
</dbReference>
<dbReference type="Gene3D" id="3.40.1060.10">
    <property type="entry name" value="Aconitase, Domain 2"/>
    <property type="match status" value="1"/>
</dbReference>
<evidence type="ECO:0000259" key="21">
    <source>
        <dbReference type="Pfam" id="PF11791"/>
    </source>
</evidence>
<feature type="binding site" evidence="18">
    <location>
        <begin position="301"/>
        <end position="303"/>
    </location>
    <ligand>
        <name>substrate</name>
    </ligand>
</feature>
<dbReference type="Gene3D" id="1.25.40.310">
    <property type="entry name" value="Aconitate B, HEAT-like domain"/>
    <property type="match status" value="1"/>
</dbReference>
<evidence type="ECO:0000256" key="9">
    <source>
        <dbReference type="ARBA" id="ARBA00022532"/>
    </source>
</evidence>
<evidence type="ECO:0000256" key="2">
    <source>
        <dbReference type="ARBA" id="ARBA00004717"/>
    </source>
</evidence>
<evidence type="ECO:0000256" key="13">
    <source>
        <dbReference type="ARBA" id="ARBA00023014"/>
    </source>
</evidence>
<evidence type="ECO:0000256" key="4">
    <source>
        <dbReference type="ARBA" id="ARBA00007185"/>
    </source>
</evidence>
<dbReference type="Pfam" id="PF00330">
    <property type="entry name" value="Aconitase"/>
    <property type="match status" value="1"/>
</dbReference>
<gene>
    <name evidence="22" type="ordered locus">Flexsi_0686</name>
</gene>
<dbReference type="InterPro" id="IPR036288">
    <property type="entry name" value="Aconitase_B_HEAT-like_dom_sf"/>
</dbReference>
<evidence type="ECO:0000256" key="3">
    <source>
        <dbReference type="ARBA" id="ARBA00005026"/>
    </source>
</evidence>
<keyword evidence="11" id="KW-0694">RNA-binding</keyword>
<dbReference type="Gene3D" id="3.20.19.10">
    <property type="entry name" value="Aconitase, domain 4"/>
    <property type="match status" value="1"/>
</dbReference>
<evidence type="ECO:0000256" key="7">
    <source>
        <dbReference type="ARBA" id="ARBA00019379"/>
    </source>
</evidence>
<dbReference type="GO" id="GO:0003994">
    <property type="term" value="F:aconitate hydratase activity"/>
    <property type="evidence" value="ECO:0007669"/>
    <property type="project" value="UniProtKB-EC"/>
</dbReference>
<dbReference type="Pfam" id="PF06434">
    <property type="entry name" value="Aconitase_2_N"/>
    <property type="match status" value="1"/>
</dbReference>
<proteinExistence type="inferred from homology"/>
<dbReference type="InterPro" id="IPR004406">
    <property type="entry name" value="Aconitase_B"/>
</dbReference>
<evidence type="ECO:0000256" key="1">
    <source>
        <dbReference type="ARBA" id="ARBA00000118"/>
    </source>
</evidence>
<dbReference type="Pfam" id="PF11791">
    <property type="entry name" value="Aconitase_B_N"/>
    <property type="match status" value="1"/>
</dbReference>
<feature type="binding site" evidence="17">
    <location>
        <position position="825"/>
    </location>
    <ligand>
        <name>[4Fe-4S] cluster</name>
        <dbReference type="ChEBI" id="CHEBI:49883"/>
    </ligand>
</feature>
<dbReference type="Proteomes" id="UP000006621">
    <property type="component" value="Chromosome"/>
</dbReference>
<dbReference type="PANTHER" id="PTHR43160:SF4">
    <property type="entry name" value="ACONITATE HYDRATASE B"/>
    <property type="match status" value="1"/>
</dbReference>
<accession>F8E408</accession>
<dbReference type="GO" id="GO:0019629">
    <property type="term" value="P:propionate catabolic process, 2-methylcitrate cycle"/>
    <property type="evidence" value="ECO:0007669"/>
    <property type="project" value="TreeGrafter"/>
</dbReference>
<dbReference type="NCBIfam" id="TIGR00117">
    <property type="entry name" value="acnB"/>
    <property type="match status" value="1"/>
</dbReference>
<reference evidence="22 23" key="1">
    <citation type="journal article" date="2011" name="Stand. Genomic Sci.">
        <title>Genome sequence of the moderately thermophilic halophile Flexistipes sinusarabici strain (MAS10).</title>
        <authorList>
            <person name="Lapidus A."/>
            <person name="Chertkov O."/>
            <person name="Nolan M."/>
            <person name="Lucas S."/>
            <person name="Hammon N."/>
            <person name="Deshpande S."/>
            <person name="Cheng J.F."/>
            <person name="Tapia R."/>
            <person name="Han C."/>
            <person name="Goodwin L."/>
            <person name="Pitluck S."/>
            <person name="Liolios K."/>
            <person name="Pagani I."/>
            <person name="Ivanova N."/>
            <person name="Huntemann M."/>
            <person name="Mavromatis K."/>
            <person name="Mikhailova N."/>
            <person name="Pati A."/>
            <person name="Chen A."/>
            <person name="Palaniappan K."/>
            <person name="Land M."/>
            <person name="Hauser L."/>
            <person name="Brambilla E.M."/>
            <person name="Rohde M."/>
            <person name="Abt B."/>
            <person name="Spring S."/>
            <person name="Goker M."/>
            <person name="Bristow J."/>
            <person name="Eisen J.A."/>
            <person name="Markowitz V."/>
            <person name="Hugenholtz P."/>
            <person name="Kyrpides N.C."/>
            <person name="Klenk H.P."/>
            <person name="Woyke T."/>
        </authorList>
    </citation>
    <scope>NUCLEOTIDE SEQUENCE [LARGE SCALE GENOMIC DNA]</scope>
    <source>
        <strain evidence="23">DSM 4947 / MAS 10</strain>
    </source>
</reference>
<dbReference type="SUPFAM" id="SSF53732">
    <property type="entry name" value="Aconitase iron-sulfur domain"/>
    <property type="match status" value="1"/>
</dbReference>
<evidence type="ECO:0000256" key="15">
    <source>
        <dbReference type="ARBA" id="ARBA00023501"/>
    </source>
</evidence>
<dbReference type="InterPro" id="IPR018136">
    <property type="entry name" value="Aconitase_4Fe-4S_BS"/>
</dbReference>
<feature type="binding site" evidence="18">
    <location>
        <position position="847"/>
    </location>
    <ligand>
        <name>substrate</name>
    </ligand>
</feature>
<dbReference type="EMBL" id="CP002858">
    <property type="protein sequence ID" value="AEI14361.1"/>
    <property type="molecule type" value="Genomic_DNA"/>
</dbReference>
<dbReference type="InterPro" id="IPR015929">
    <property type="entry name" value="Aconitase_B_swivel"/>
</dbReference>
<dbReference type="EC" id="4.2.1.99" evidence="6 16"/>
<name>F8E408_FLESM</name>
<evidence type="ECO:0000256" key="6">
    <source>
        <dbReference type="ARBA" id="ARBA00013250"/>
    </source>
</evidence>
<comment type="pathway">
    <text evidence="2 16">Carbohydrate metabolism; tricarboxylic acid cycle; isocitrate from oxaloacetate: step 2/2.</text>
</comment>
<evidence type="ECO:0000256" key="17">
    <source>
        <dbReference type="PIRSR" id="PIRSR036687-1"/>
    </source>
</evidence>
<dbReference type="PIRSF" id="PIRSF036687">
    <property type="entry name" value="AcnB"/>
    <property type="match status" value="1"/>
</dbReference>
<dbReference type="UniPathway" id="UPA00223">
    <property type="reaction ID" value="UER00718"/>
</dbReference>
<evidence type="ECO:0000256" key="5">
    <source>
        <dbReference type="ARBA" id="ARBA00012926"/>
    </source>
</evidence>
<keyword evidence="12 17" id="KW-0408">Iron</keyword>
<dbReference type="STRING" id="717231.Flexsi_0686"/>
<dbReference type="GO" id="GO:0051539">
    <property type="term" value="F:4 iron, 4 sulfur cluster binding"/>
    <property type="evidence" value="ECO:0007669"/>
    <property type="project" value="UniProtKB-KW"/>
</dbReference>
<dbReference type="GO" id="GO:0006099">
    <property type="term" value="P:tricarboxylic acid cycle"/>
    <property type="evidence" value="ECO:0007669"/>
    <property type="project" value="UniProtKB-UniPathway"/>
</dbReference>
<feature type="binding site" evidence="18">
    <location>
        <begin position="471"/>
        <end position="473"/>
    </location>
    <ligand>
        <name>substrate</name>
    </ligand>
</feature>
<evidence type="ECO:0000256" key="14">
    <source>
        <dbReference type="ARBA" id="ARBA00023239"/>
    </source>
</evidence>
<dbReference type="GO" id="GO:0047456">
    <property type="term" value="F:2-methylisocitrate dehydratase activity"/>
    <property type="evidence" value="ECO:0007669"/>
    <property type="project" value="UniProtKB-EC"/>
</dbReference>
<keyword evidence="9 16" id="KW-0816">Tricarboxylic acid cycle</keyword>
<dbReference type="InterPro" id="IPR015928">
    <property type="entry name" value="Aconitase/3IPM_dehydase_swvl"/>
</dbReference>
<evidence type="ECO:0000313" key="23">
    <source>
        <dbReference type="Proteomes" id="UP000006621"/>
    </source>
</evidence>
<evidence type="ECO:0000259" key="20">
    <source>
        <dbReference type="Pfam" id="PF06434"/>
    </source>
</evidence>
<feature type="domain" description="Aconitase B HEAT-like" evidence="21">
    <location>
        <begin position="71"/>
        <end position="223"/>
    </location>
</feature>
<evidence type="ECO:0000259" key="19">
    <source>
        <dbReference type="Pfam" id="PF00330"/>
    </source>
</evidence>
<dbReference type="GO" id="GO:0046872">
    <property type="term" value="F:metal ion binding"/>
    <property type="evidence" value="ECO:0007669"/>
    <property type="project" value="UniProtKB-KW"/>
</dbReference>
<comment type="cofactor">
    <cofactor evidence="17">
        <name>[4Fe-4S] cluster</name>
        <dbReference type="ChEBI" id="CHEBI:49883"/>
    </cofactor>
    <text evidence="17">Binds 1 [4Fe-4S] cluster per subunit.</text>
</comment>
<keyword evidence="23" id="KW-1185">Reference proteome</keyword>
<keyword evidence="10 17" id="KW-0479">Metal-binding</keyword>